<dbReference type="AlphaFoldDB" id="A0A2N5VLH2"/>
<gene>
    <name evidence="1" type="ORF">PCASD_01153</name>
</gene>
<sequence length="72" mass="8435">MSTRRRIGNTTKIATRGCIVQDDKPAIPANEHKEADWEHYQDCHAWLHCARRQARSRCSPTTQNHHHFRSKS</sequence>
<organism evidence="1 2">
    <name type="scientific">Puccinia coronata f. sp. avenae</name>
    <dbReference type="NCBI Taxonomy" id="200324"/>
    <lineage>
        <taxon>Eukaryota</taxon>
        <taxon>Fungi</taxon>
        <taxon>Dikarya</taxon>
        <taxon>Basidiomycota</taxon>
        <taxon>Pucciniomycotina</taxon>
        <taxon>Pucciniomycetes</taxon>
        <taxon>Pucciniales</taxon>
        <taxon>Pucciniaceae</taxon>
        <taxon>Puccinia</taxon>
    </lineage>
</organism>
<protein>
    <submittedName>
        <fullName evidence="1">Uncharacterized protein</fullName>
    </submittedName>
</protein>
<comment type="caution">
    <text evidence="1">The sequence shown here is derived from an EMBL/GenBank/DDBJ whole genome shotgun (WGS) entry which is preliminary data.</text>
</comment>
<dbReference type="EMBL" id="PGCI01000008">
    <property type="protein sequence ID" value="PLW50839.1"/>
    <property type="molecule type" value="Genomic_DNA"/>
</dbReference>
<reference evidence="1 2" key="1">
    <citation type="submission" date="2017-11" db="EMBL/GenBank/DDBJ databases">
        <title>De novo assembly and phasing of dikaryotic genomes from two isolates of Puccinia coronata f. sp. avenae, the causal agent of oat crown rust.</title>
        <authorList>
            <person name="Miller M.E."/>
            <person name="Zhang Y."/>
            <person name="Omidvar V."/>
            <person name="Sperschneider J."/>
            <person name="Schwessinger B."/>
            <person name="Raley C."/>
            <person name="Palmer J.M."/>
            <person name="Garnica D."/>
            <person name="Upadhyaya N."/>
            <person name="Rathjen J."/>
            <person name="Taylor J.M."/>
            <person name="Park R.F."/>
            <person name="Dodds P.N."/>
            <person name="Hirsch C.D."/>
            <person name="Kianian S.F."/>
            <person name="Figueroa M."/>
        </authorList>
    </citation>
    <scope>NUCLEOTIDE SEQUENCE [LARGE SCALE GENOMIC DNA]</scope>
    <source>
        <strain evidence="1">12SD80</strain>
    </source>
</reference>
<name>A0A2N5VLH2_9BASI</name>
<accession>A0A2N5VLH2</accession>
<evidence type="ECO:0000313" key="2">
    <source>
        <dbReference type="Proteomes" id="UP000235392"/>
    </source>
</evidence>
<proteinExistence type="predicted"/>
<dbReference type="Proteomes" id="UP000235392">
    <property type="component" value="Unassembled WGS sequence"/>
</dbReference>
<evidence type="ECO:0000313" key="1">
    <source>
        <dbReference type="EMBL" id="PLW50839.1"/>
    </source>
</evidence>